<evidence type="ECO:0000256" key="3">
    <source>
        <dbReference type="ARBA" id="ARBA00010617"/>
    </source>
</evidence>
<evidence type="ECO:0000256" key="12">
    <source>
        <dbReference type="PIRSR" id="PIRSR602401-1"/>
    </source>
</evidence>
<dbReference type="OrthoDB" id="6692864at2759"/>
<dbReference type="SUPFAM" id="SSF48264">
    <property type="entry name" value="Cytochrome P450"/>
    <property type="match status" value="1"/>
</dbReference>
<dbReference type="STRING" id="1173701.A0A066XMQ3"/>
<keyword evidence="6 12" id="KW-0479">Metal-binding</keyword>
<evidence type="ECO:0000256" key="13">
    <source>
        <dbReference type="RuleBase" id="RU000461"/>
    </source>
</evidence>
<evidence type="ECO:0000256" key="1">
    <source>
        <dbReference type="ARBA" id="ARBA00001971"/>
    </source>
</evidence>
<dbReference type="AlphaFoldDB" id="A0A066XMQ3"/>
<dbReference type="OMA" id="HTIWRRI"/>
<keyword evidence="7 14" id="KW-1133">Transmembrane helix</keyword>
<dbReference type="GO" id="GO:0004497">
    <property type="term" value="F:monooxygenase activity"/>
    <property type="evidence" value="ECO:0007669"/>
    <property type="project" value="UniProtKB-KW"/>
</dbReference>
<dbReference type="PANTHER" id="PTHR24305:SF112">
    <property type="entry name" value="L-ORNITHINE-N5-MONOOXYGENASE (EUROFUNG)"/>
    <property type="match status" value="1"/>
</dbReference>
<dbReference type="HOGENOM" id="CLU_001570_14_10_1"/>
<evidence type="ECO:0000256" key="11">
    <source>
        <dbReference type="ARBA" id="ARBA00023136"/>
    </source>
</evidence>
<sequence>MDIIDVRTASTVVVAILFHSITSRIPDTPQELYFFPYVIINAAFVSYLLMYSDGAIWTPLTTANAIFFFTAISLTITRRLYISPLAKFPGPKAAAVTALWNANEARLGRIPRTYKALHEKYKSDVIRVGPNEVSIRNTDAISRIYKGRHPRGNFNQVFNLVGGDTIATVRDYDRHSIWRRVWDRSLKQTELPKYMERVKGHVDRTVGILHEKAGEPVESNRFFDALIFDVLTDLTFSKDVELQHRINEPTFVDLLHNFVRFAGVVGHLPALQQIYRYLPTSADGRKVNQFANEMIAERRALEPEDKDFFARFSASEVFSKEELKLQALTVITAGADTVSKALNQMFGLLASRPDIQDRIRQELNDAYSGKGVPSTEVLRSLKYLDGVIKESLRMFPPLFRGAPAMAPKGGVKLETGDFIPQDTQIWISQYLVMSDERNFPRAAEFLPERWMSEENGDENELVKDRRAWFPFGNGAHSCPGKGFAMEEIRFIVTYLLKEFDVRFEDKDGKPFNYREWADNWKDLFAVEMDDLYLKFIPRAVAGVGK</sequence>
<keyword evidence="16" id="KW-1185">Reference proteome</keyword>
<dbReference type="PRINTS" id="PR00463">
    <property type="entry name" value="EP450I"/>
</dbReference>
<dbReference type="EMBL" id="JMSE01000591">
    <property type="protein sequence ID" value="KDN68949.1"/>
    <property type="molecule type" value="Genomic_DNA"/>
</dbReference>
<keyword evidence="11 14" id="KW-0472">Membrane</keyword>
<dbReference type="GO" id="GO:0016020">
    <property type="term" value="C:membrane"/>
    <property type="evidence" value="ECO:0007669"/>
    <property type="project" value="UniProtKB-SubCell"/>
</dbReference>
<feature type="binding site" description="axial binding residue" evidence="12">
    <location>
        <position position="478"/>
    </location>
    <ligand>
        <name>heme</name>
        <dbReference type="ChEBI" id="CHEBI:30413"/>
    </ligand>
    <ligandPart>
        <name>Fe</name>
        <dbReference type="ChEBI" id="CHEBI:18248"/>
    </ligandPart>
</feature>
<dbReference type="InterPro" id="IPR001128">
    <property type="entry name" value="Cyt_P450"/>
</dbReference>
<keyword evidence="8 13" id="KW-0560">Oxidoreductase</keyword>
<dbReference type="GO" id="GO:0005506">
    <property type="term" value="F:iron ion binding"/>
    <property type="evidence" value="ECO:0007669"/>
    <property type="project" value="InterPro"/>
</dbReference>
<evidence type="ECO:0000313" key="15">
    <source>
        <dbReference type="EMBL" id="KDN68949.1"/>
    </source>
</evidence>
<dbReference type="InterPro" id="IPR050121">
    <property type="entry name" value="Cytochrome_P450_monoxygenase"/>
</dbReference>
<dbReference type="InterPro" id="IPR017972">
    <property type="entry name" value="Cyt_P450_CS"/>
</dbReference>
<feature type="transmembrane region" description="Helical" evidence="14">
    <location>
        <begin position="32"/>
        <end position="50"/>
    </location>
</feature>
<dbReference type="eggNOG" id="KOG0158">
    <property type="taxonomic scope" value="Eukaryota"/>
</dbReference>
<organism evidence="15 16">
    <name type="scientific">Colletotrichum sublineola</name>
    <name type="common">Sorghum anthracnose fungus</name>
    <dbReference type="NCBI Taxonomy" id="1173701"/>
    <lineage>
        <taxon>Eukaryota</taxon>
        <taxon>Fungi</taxon>
        <taxon>Dikarya</taxon>
        <taxon>Ascomycota</taxon>
        <taxon>Pezizomycotina</taxon>
        <taxon>Sordariomycetes</taxon>
        <taxon>Hypocreomycetidae</taxon>
        <taxon>Glomerellales</taxon>
        <taxon>Glomerellaceae</taxon>
        <taxon>Colletotrichum</taxon>
        <taxon>Colletotrichum graminicola species complex</taxon>
    </lineage>
</organism>
<evidence type="ECO:0000256" key="6">
    <source>
        <dbReference type="ARBA" id="ARBA00022723"/>
    </source>
</evidence>
<accession>A0A066XMQ3</accession>
<evidence type="ECO:0000313" key="16">
    <source>
        <dbReference type="Proteomes" id="UP000027238"/>
    </source>
</evidence>
<evidence type="ECO:0000256" key="4">
    <source>
        <dbReference type="ARBA" id="ARBA00022617"/>
    </source>
</evidence>
<evidence type="ECO:0000256" key="2">
    <source>
        <dbReference type="ARBA" id="ARBA00004370"/>
    </source>
</evidence>
<evidence type="ECO:0000256" key="9">
    <source>
        <dbReference type="ARBA" id="ARBA00023004"/>
    </source>
</evidence>
<proteinExistence type="inferred from homology"/>
<dbReference type="PRINTS" id="PR00385">
    <property type="entry name" value="P450"/>
</dbReference>
<evidence type="ECO:0000256" key="7">
    <source>
        <dbReference type="ARBA" id="ARBA00022989"/>
    </source>
</evidence>
<comment type="caution">
    <text evidence="15">The sequence shown here is derived from an EMBL/GenBank/DDBJ whole genome shotgun (WGS) entry which is preliminary data.</text>
</comment>
<comment type="cofactor">
    <cofactor evidence="1 12">
        <name>heme</name>
        <dbReference type="ChEBI" id="CHEBI:30413"/>
    </cofactor>
</comment>
<dbReference type="GO" id="GO:0016705">
    <property type="term" value="F:oxidoreductase activity, acting on paired donors, with incorporation or reduction of molecular oxygen"/>
    <property type="evidence" value="ECO:0007669"/>
    <property type="project" value="InterPro"/>
</dbReference>
<protein>
    <recommendedName>
        <fullName evidence="17">Cytochrome P450</fullName>
    </recommendedName>
</protein>
<evidence type="ECO:0000256" key="5">
    <source>
        <dbReference type="ARBA" id="ARBA00022692"/>
    </source>
</evidence>
<gene>
    <name evidence="15" type="ORF">CSUB01_10253</name>
</gene>
<dbReference type="InterPro" id="IPR002401">
    <property type="entry name" value="Cyt_P450_E_grp-I"/>
</dbReference>
<dbReference type="GO" id="GO:0020037">
    <property type="term" value="F:heme binding"/>
    <property type="evidence" value="ECO:0007669"/>
    <property type="project" value="InterPro"/>
</dbReference>
<comment type="subcellular location">
    <subcellularLocation>
        <location evidence="2">Membrane</location>
    </subcellularLocation>
</comment>
<feature type="transmembrane region" description="Helical" evidence="14">
    <location>
        <begin position="56"/>
        <end position="77"/>
    </location>
</feature>
<comment type="similarity">
    <text evidence="3 13">Belongs to the cytochrome P450 family.</text>
</comment>
<keyword evidence="5 14" id="KW-0812">Transmembrane</keyword>
<reference evidence="16" key="1">
    <citation type="journal article" date="2014" name="Genome Announc.">
        <title>Draft genome sequence of Colletotrichum sublineola, a destructive pathogen of cultivated sorghum.</title>
        <authorList>
            <person name="Baroncelli R."/>
            <person name="Sanz-Martin J.M."/>
            <person name="Rech G.E."/>
            <person name="Sukno S.A."/>
            <person name="Thon M.R."/>
        </authorList>
    </citation>
    <scope>NUCLEOTIDE SEQUENCE [LARGE SCALE GENOMIC DNA]</scope>
    <source>
        <strain evidence="16">TX430BB</strain>
    </source>
</reference>
<keyword evidence="9 12" id="KW-0408">Iron</keyword>
<evidence type="ECO:0000256" key="10">
    <source>
        <dbReference type="ARBA" id="ARBA00023033"/>
    </source>
</evidence>
<keyword evidence="4 12" id="KW-0349">Heme</keyword>
<evidence type="ECO:0008006" key="17">
    <source>
        <dbReference type="Google" id="ProtNLM"/>
    </source>
</evidence>
<dbReference type="InterPro" id="IPR036396">
    <property type="entry name" value="Cyt_P450_sf"/>
</dbReference>
<dbReference type="PANTHER" id="PTHR24305">
    <property type="entry name" value="CYTOCHROME P450"/>
    <property type="match status" value="1"/>
</dbReference>
<name>A0A066XMQ3_COLSU</name>
<dbReference type="Gene3D" id="1.10.630.10">
    <property type="entry name" value="Cytochrome P450"/>
    <property type="match status" value="1"/>
</dbReference>
<dbReference type="Pfam" id="PF00067">
    <property type="entry name" value="p450"/>
    <property type="match status" value="1"/>
</dbReference>
<evidence type="ECO:0000256" key="8">
    <source>
        <dbReference type="ARBA" id="ARBA00023002"/>
    </source>
</evidence>
<dbReference type="Proteomes" id="UP000027238">
    <property type="component" value="Unassembled WGS sequence"/>
</dbReference>
<keyword evidence="10 13" id="KW-0503">Monooxygenase</keyword>
<evidence type="ECO:0000256" key="14">
    <source>
        <dbReference type="SAM" id="Phobius"/>
    </source>
</evidence>
<dbReference type="PROSITE" id="PS00086">
    <property type="entry name" value="CYTOCHROME_P450"/>
    <property type="match status" value="1"/>
</dbReference>